<gene>
    <name evidence="3" type="ORF">GKZ75_06680</name>
</gene>
<name>A0A6N9R020_9MICC</name>
<dbReference type="PROSITE" id="PS51257">
    <property type="entry name" value="PROKAR_LIPOPROTEIN"/>
    <property type="match status" value="1"/>
</dbReference>
<feature type="compositionally biased region" description="Pro residues" evidence="1">
    <location>
        <begin position="261"/>
        <end position="272"/>
    </location>
</feature>
<dbReference type="AlphaFoldDB" id="A0A6N9R020"/>
<organism evidence="3 4">
    <name type="scientific">Kocuria marina subsp. indica</name>
    <dbReference type="NCBI Taxonomy" id="1049583"/>
    <lineage>
        <taxon>Bacteria</taxon>
        <taxon>Bacillati</taxon>
        <taxon>Actinomycetota</taxon>
        <taxon>Actinomycetes</taxon>
        <taxon>Micrococcales</taxon>
        <taxon>Micrococcaceae</taxon>
        <taxon>Kocuria</taxon>
    </lineage>
</organism>
<sequence length="450" mass="45347">MKSPAWLPHVLSATALAAAASLMLVSCADEEPPAGSNASACATSAAGDRGLHAGIFRANLPNGASVRITLPAREIPDPELDELRKDARVKRATYATVEIDNERGDSPVSVSRMILKASDGGSYQLENVSRALDRWRPRTSGDQYRAHDGSPLTEHEARHLKNRIEEADRTAAGDIAVGERGTNILVGDISRVPESFESLELIPSIGNREVTPVRAQPEDTDDTPSGNGPSGGGRSGSGNGSDGAGESASPDAPAESAAPGVPAPDVPEPSAPPTADTPQVPGDPGAPVVPDPGAPVLPDPGAPGVPDPGGIPPVNPDPGGPVPPSPAPAIPLPPVPAPDTSVSPHPAVTDPIVSVPTVPTVPAPVIQDPVDPDPGTPGPGSLEPAAPAESQVIQLGPMNLELRAGAPVTELPDSAISVVAVSAPTDVLPVEDTDPAIAAPVPLEDPAPAA</sequence>
<evidence type="ECO:0000313" key="3">
    <source>
        <dbReference type="EMBL" id="NDO77920.1"/>
    </source>
</evidence>
<proteinExistence type="predicted"/>
<feature type="compositionally biased region" description="Pro residues" evidence="1">
    <location>
        <begin position="287"/>
        <end position="337"/>
    </location>
</feature>
<evidence type="ECO:0000256" key="1">
    <source>
        <dbReference type="SAM" id="MobiDB-lite"/>
    </source>
</evidence>
<feature type="signal peptide" evidence="2">
    <location>
        <begin position="1"/>
        <end position="28"/>
    </location>
</feature>
<evidence type="ECO:0000313" key="4">
    <source>
        <dbReference type="Proteomes" id="UP000471026"/>
    </source>
</evidence>
<evidence type="ECO:0000256" key="2">
    <source>
        <dbReference type="SAM" id="SignalP"/>
    </source>
</evidence>
<feature type="non-terminal residue" evidence="3">
    <location>
        <position position="450"/>
    </location>
</feature>
<feature type="region of interest" description="Disordered" evidence="1">
    <location>
        <begin position="207"/>
        <end position="386"/>
    </location>
</feature>
<reference evidence="3 4" key="1">
    <citation type="submission" date="2019-11" db="EMBL/GenBank/DDBJ databases">
        <title>Draft genome sequence of Kocuria indica DP-K7, a methyl red degrading Actinobacterium.</title>
        <authorList>
            <person name="Kumaran S."/>
            <person name="Tischler D."/>
            <person name="Ngo A.C.R."/>
            <person name="Schultes F."/>
        </authorList>
    </citation>
    <scope>NUCLEOTIDE SEQUENCE [LARGE SCALE GENOMIC DNA]</scope>
    <source>
        <strain evidence="3 4">DP-K7</strain>
    </source>
</reference>
<feature type="compositionally biased region" description="Gly residues" evidence="1">
    <location>
        <begin position="228"/>
        <end position="243"/>
    </location>
</feature>
<feature type="compositionally biased region" description="Low complexity" evidence="1">
    <location>
        <begin position="348"/>
        <end position="369"/>
    </location>
</feature>
<comment type="caution">
    <text evidence="3">The sequence shown here is derived from an EMBL/GenBank/DDBJ whole genome shotgun (WGS) entry which is preliminary data.</text>
</comment>
<feature type="chain" id="PRO_5027073336" evidence="2">
    <location>
        <begin position="29"/>
        <end position="450"/>
    </location>
</feature>
<keyword evidence="2" id="KW-0732">Signal</keyword>
<feature type="compositionally biased region" description="Low complexity" evidence="1">
    <location>
        <begin position="244"/>
        <end position="260"/>
    </location>
</feature>
<accession>A0A6N9R020</accession>
<protein>
    <submittedName>
        <fullName evidence="3">Uncharacterized protein</fullName>
    </submittedName>
</protein>
<dbReference type="EMBL" id="WMHZ01000007">
    <property type="protein sequence ID" value="NDO77920.1"/>
    <property type="molecule type" value="Genomic_DNA"/>
</dbReference>
<dbReference type="Proteomes" id="UP000471026">
    <property type="component" value="Unassembled WGS sequence"/>
</dbReference>